<protein>
    <recommendedName>
        <fullName evidence="4">Phage protein</fullName>
    </recommendedName>
</protein>
<accession>A0ABM7FXP4</accession>
<gene>
    <name evidence="2" type="ORF">JMUB590_2501</name>
</gene>
<proteinExistence type="predicted"/>
<dbReference type="GeneID" id="58052224"/>
<reference evidence="2 3" key="1">
    <citation type="submission" date="2018-05" db="EMBL/GenBank/DDBJ databases">
        <title>Complete genome sequencing of three human clinical isolates of Staphylococcus caprae reveals virulence factors similar to those of S. epidermidis and S. capitis.</title>
        <authorList>
            <person name="Watanabe S."/>
            <person name="Cui L."/>
        </authorList>
    </citation>
    <scope>NUCLEOTIDE SEQUENCE [LARGE SCALE GENOMIC DNA]</scope>
    <source>
        <strain evidence="2 3">JMUB590</strain>
    </source>
</reference>
<keyword evidence="1" id="KW-1133">Transmembrane helix</keyword>
<evidence type="ECO:0008006" key="4">
    <source>
        <dbReference type="Google" id="ProtNLM"/>
    </source>
</evidence>
<organism evidence="2 3">
    <name type="scientific">Staphylococcus caprae</name>
    <dbReference type="NCBI Taxonomy" id="29380"/>
    <lineage>
        <taxon>Bacteria</taxon>
        <taxon>Bacillati</taxon>
        <taxon>Bacillota</taxon>
        <taxon>Bacilli</taxon>
        <taxon>Bacillales</taxon>
        <taxon>Staphylococcaceae</taxon>
        <taxon>Staphylococcus</taxon>
    </lineage>
</organism>
<feature type="transmembrane region" description="Helical" evidence="1">
    <location>
        <begin position="12"/>
        <end position="31"/>
    </location>
</feature>
<evidence type="ECO:0000313" key="2">
    <source>
        <dbReference type="EMBL" id="BBD93538.1"/>
    </source>
</evidence>
<evidence type="ECO:0000313" key="3">
    <source>
        <dbReference type="Proteomes" id="UP000274772"/>
    </source>
</evidence>
<sequence length="91" mass="10552">MEYNLKKVLKNLFINLIITFVIAFIINYFGINSDKHGWFANIIDKINFIHIFGNKTANAVVIVGLAITIFELIHDVFFDDEDEDEEDSKKN</sequence>
<dbReference type="EMBL" id="AP018586">
    <property type="protein sequence ID" value="BBD93538.1"/>
    <property type="molecule type" value="Genomic_DNA"/>
</dbReference>
<keyword evidence="1" id="KW-0472">Membrane</keyword>
<dbReference type="RefSeq" id="WP_002445159.1">
    <property type="nucleotide sequence ID" value="NZ_AP018585.1"/>
</dbReference>
<name>A0ABM7FXP4_9STAP</name>
<evidence type="ECO:0000256" key="1">
    <source>
        <dbReference type="SAM" id="Phobius"/>
    </source>
</evidence>
<dbReference type="Proteomes" id="UP000274772">
    <property type="component" value="Chromosome"/>
</dbReference>
<keyword evidence="1" id="KW-0812">Transmembrane</keyword>
<keyword evidence="3" id="KW-1185">Reference proteome</keyword>